<feature type="compositionally biased region" description="Basic and acidic residues" evidence="6">
    <location>
        <begin position="1625"/>
        <end position="1639"/>
    </location>
</feature>
<feature type="region of interest" description="Disordered" evidence="6">
    <location>
        <begin position="1209"/>
        <end position="1230"/>
    </location>
</feature>
<feature type="compositionally biased region" description="Basic and acidic residues" evidence="6">
    <location>
        <begin position="982"/>
        <end position="998"/>
    </location>
</feature>
<feature type="region of interest" description="Disordered" evidence="6">
    <location>
        <begin position="1430"/>
        <end position="1512"/>
    </location>
</feature>
<feature type="zinc finger region" description="C3H1-type" evidence="5">
    <location>
        <begin position="1670"/>
        <end position="1695"/>
    </location>
</feature>
<dbReference type="SMART" id="SM00444">
    <property type="entry name" value="GYF"/>
    <property type="match status" value="1"/>
</dbReference>
<proteinExistence type="predicted"/>
<dbReference type="Pfam" id="PF02213">
    <property type="entry name" value="GYF"/>
    <property type="match status" value="1"/>
</dbReference>
<dbReference type="SMART" id="SM00249">
    <property type="entry name" value="PHD"/>
    <property type="match status" value="1"/>
</dbReference>
<dbReference type="STRING" id="3818.A0A445CDX6"/>
<feature type="compositionally biased region" description="Acidic residues" evidence="6">
    <location>
        <begin position="265"/>
        <end position="283"/>
    </location>
</feature>
<dbReference type="CDD" id="cd10567">
    <property type="entry name" value="SWIB-MDM2_like"/>
    <property type="match status" value="1"/>
</dbReference>
<dbReference type="InterPro" id="IPR013083">
    <property type="entry name" value="Znf_RING/FYVE/PHD"/>
</dbReference>
<dbReference type="Proteomes" id="UP000289738">
    <property type="component" value="Chromosome A07"/>
</dbReference>
<evidence type="ECO:0000259" key="9">
    <source>
        <dbReference type="PROSITE" id="PS50829"/>
    </source>
</evidence>
<evidence type="ECO:0000259" key="11">
    <source>
        <dbReference type="PROSITE" id="PS51925"/>
    </source>
</evidence>
<feature type="compositionally biased region" description="Acidic residues" evidence="6">
    <location>
        <begin position="167"/>
        <end position="192"/>
    </location>
</feature>
<dbReference type="InterPro" id="IPR036128">
    <property type="entry name" value="Plus3-like_sf"/>
</dbReference>
<feature type="domain" description="C3H1-type" evidence="8">
    <location>
        <begin position="1670"/>
        <end position="1695"/>
    </location>
</feature>
<dbReference type="Gene3D" id="3.90.70.200">
    <property type="entry name" value="Plus-3 domain"/>
    <property type="match status" value="1"/>
</dbReference>
<dbReference type="InterPro" id="IPR058668">
    <property type="entry name" value="NERD_dom"/>
</dbReference>
<comment type="caution">
    <text evidence="12">The sequence shown here is derived from an EMBL/GenBank/DDBJ whole genome shotgun (WGS) entry which is preliminary data.</text>
</comment>
<dbReference type="GO" id="GO:0003677">
    <property type="term" value="F:DNA binding"/>
    <property type="evidence" value="ECO:0007669"/>
    <property type="project" value="UniProtKB-KW"/>
</dbReference>
<dbReference type="InterPro" id="IPR003169">
    <property type="entry name" value="GYF"/>
</dbReference>
<evidence type="ECO:0000313" key="13">
    <source>
        <dbReference type="Proteomes" id="UP000289738"/>
    </source>
</evidence>
<feature type="region of interest" description="Disordered" evidence="6">
    <location>
        <begin position="122"/>
        <end position="218"/>
    </location>
</feature>
<organism evidence="12 13">
    <name type="scientific">Arachis hypogaea</name>
    <name type="common">Peanut</name>
    <dbReference type="NCBI Taxonomy" id="3818"/>
    <lineage>
        <taxon>Eukaryota</taxon>
        <taxon>Viridiplantae</taxon>
        <taxon>Streptophyta</taxon>
        <taxon>Embryophyta</taxon>
        <taxon>Tracheophyta</taxon>
        <taxon>Spermatophyta</taxon>
        <taxon>Magnoliopsida</taxon>
        <taxon>eudicotyledons</taxon>
        <taxon>Gunneridae</taxon>
        <taxon>Pentapetalae</taxon>
        <taxon>rosids</taxon>
        <taxon>fabids</taxon>
        <taxon>Fabales</taxon>
        <taxon>Fabaceae</taxon>
        <taxon>Papilionoideae</taxon>
        <taxon>50 kb inversion clade</taxon>
        <taxon>dalbergioids sensu lato</taxon>
        <taxon>Dalbergieae</taxon>
        <taxon>Pterocarpus clade</taxon>
        <taxon>Arachis</taxon>
    </lineage>
</organism>
<feature type="compositionally biased region" description="Basic and acidic residues" evidence="6">
    <location>
        <begin position="123"/>
        <end position="141"/>
    </location>
</feature>
<feature type="region of interest" description="Disordered" evidence="6">
    <location>
        <begin position="236"/>
        <end position="380"/>
    </location>
</feature>
<dbReference type="CDD" id="cd19757">
    <property type="entry name" value="Bbox1"/>
    <property type="match status" value="1"/>
</dbReference>
<dbReference type="PANTHER" id="PTHR46695">
    <property type="entry name" value="ZINC FINGER CCCH DOMAIN-CONTAINING PROTEIN 44-RELATED"/>
    <property type="match status" value="1"/>
</dbReference>
<feature type="compositionally biased region" description="Basic residues" evidence="6">
    <location>
        <begin position="621"/>
        <end position="632"/>
    </location>
</feature>
<dbReference type="GO" id="GO:0008270">
    <property type="term" value="F:zinc ion binding"/>
    <property type="evidence" value="ECO:0007669"/>
    <property type="project" value="UniProtKB-KW"/>
</dbReference>
<feature type="region of interest" description="Disordered" evidence="6">
    <location>
        <begin position="982"/>
        <end position="1046"/>
    </location>
</feature>
<evidence type="ECO:0000256" key="4">
    <source>
        <dbReference type="ARBA" id="ARBA00023125"/>
    </source>
</evidence>
<keyword evidence="1 5" id="KW-0479">Metal-binding</keyword>
<feature type="domain" description="DM2" evidence="11">
    <location>
        <begin position="648"/>
        <end position="731"/>
    </location>
</feature>
<dbReference type="PROSITE" id="PS50103">
    <property type="entry name" value="ZF_C3H1"/>
    <property type="match status" value="1"/>
</dbReference>
<keyword evidence="2 5" id="KW-0863">Zinc-finger</keyword>
<dbReference type="SUPFAM" id="SSF159042">
    <property type="entry name" value="Plus3-like"/>
    <property type="match status" value="1"/>
</dbReference>
<dbReference type="PANTHER" id="PTHR46695:SF5">
    <property type="entry name" value="RNA POLYMERASE-ASSOCIATED PROTEIN RTF1 HOMOLOG"/>
    <property type="match status" value="1"/>
</dbReference>
<dbReference type="FunFam" id="1.10.245.10:FF:000003">
    <property type="entry name" value="Zinc finger CCCH domain-containing protein 19"/>
    <property type="match status" value="1"/>
</dbReference>
<evidence type="ECO:0008006" key="14">
    <source>
        <dbReference type="Google" id="ProtNLM"/>
    </source>
</evidence>
<feature type="region of interest" description="Disordered" evidence="6">
    <location>
        <begin position="1593"/>
        <end position="1675"/>
    </location>
</feature>
<dbReference type="InterPro" id="IPR001965">
    <property type="entry name" value="Znf_PHD"/>
</dbReference>
<dbReference type="InterPro" id="IPR035445">
    <property type="entry name" value="GYF-like_dom_sf"/>
</dbReference>
<dbReference type="SUPFAM" id="SSF55277">
    <property type="entry name" value="GYF domain"/>
    <property type="match status" value="1"/>
</dbReference>
<dbReference type="InterPro" id="IPR036885">
    <property type="entry name" value="SWIB_MDM2_dom_sf"/>
</dbReference>
<keyword evidence="3 5" id="KW-0862">Zinc</keyword>
<accession>A0A445CDX6</accession>
<feature type="compositionally biased region" description="Polar residues" evidence="6">
    <location>
        <begin position="1360"/>
        <end position="1373"/>
    </location>
</feature>
<feature type="compositionally biased region" description="Acidic residues" evidence="6">
    <location>
        <begin position="343"/>
        <end position="354"/>
    </location>
</feature>
<feature type="domain" description="GYF" evidence="9">
    <location>
        <begin position="1150"/>
        <end position="1204"/>
    </location>
</feature>
<dbReference type="InterPro" id="IPR019835">
    <property type="entry name" value="SWIB_domain"/>
</dbReference>
<protein>
    <recommendedName>
        <fullName evidence="14">Zinc finger CCCH domain-containing protein</fullName>
    </recommendedName>
</protein>
<dbReference type="PROSITE" id="PS51925">
    <property type="entry name" value="SWIB_MDM2"/>
    <property type="match status" value="1"/>
</dbReference>
<feature type="domain" description="Plus3" evidence="10">
    <location>
        <begin position="790"/>
        <end position="923"/>
    </location>
</feature>
<dbReference type="Pfam" id="PF25980">
    <property type="entry name" value="NERD_plant"/>
    <property type="match status" value="1"/>
</dbReference>
<dbReference type="Gene3D" id="3.30.40.10">
    <property type="entry name" value="Zinc/RING finger domain, C3HC4 (zinc finger)"/>
    <property type="match status" value="1"/>
</dbReference>
<feature type="compositionally biased region" description="Polar residues" evidence="6">
    <location>
        <begin position="20"/>
        <end position="29"/>
    </location>
</feature>
<feature type="region of interest" description="Disordered" evidence="6">
    <location>
        <begin position="581"/>
        <end position="644"/>
    </location>
</feature>
<dbReference type="CDD" id="cd00072">
    <property type="entry name" value="GYF"/>
    <property type="match status" value="1"/>
</dbReference>
<dbReference type="FunFam" id="3.90.70.200:FF:000002">
    <property type="entry name" value="Zinc finger CCCH domain-containing protein 19"/>
    <property type="match status" value="1"/>
</dbReference>
<feature type="domain" description="PHD-type" evidence="7">
    <location>
        <begin position="387"/>
        <end position="453"/>
    </location>
</feature>
<dbReference type="PROSITE" id="PS50016">
    <property type="entry name" value="ZF_PHD_2"/>
    <property type="match status" value="1"/>
</dbReference>
<dbReference type="SMART" id="SM00151">
    <property type="entry name" value="SWIB"/>
    <property type="match status" value="1"/>
</dbReference>
<dbReference type="SUPFAM" id="SSF47592">
    <property type="entry name" value="SWIB/MDM2 domain"/>
    <property type="match status" value="1"/>
</dbReference>
<feature type="region of interest" description="Disordered" evidence="6">
    <location>
        <begin position="1084"/>
        <end position="1115"/>
    </location>
</feature>
<dbReference type="CDD" id="cd15568">
    <property type="entry name" value="PHD5_NSD"/>
    <property type="match status" value="1"/>
</dbReference>
<sequence>MDAEDEEAQHLQHSYPLPYLSTTSPQCHSTGVEPVDAATTADNRETLVGEAEQAAVAANSGEAVEEAVEETEIGNLGNAGEGEMQVVEDKVVGPEVTKGDDVENGQGQQEEDEIMVEATGVAKMEKEEAPLVAEHEIRDGEDNVVEQTEVPNEAASVVEREQGQEKEDAEEEQEEEEEEEEVEKEAGGEQEADAASGMANEAALLEEDEQVLGQQHENAGADVVVGGVANEATFIKVNEGGQQQQHQEEQEDADVGGGLSNETAFMEEQEAAEKQGEDEEEEQAAASDDIGNEAALTVDQEEEQADAGGDMTNEAAFTDEHEEEEEEEEEEDGGGSVGRMGEETEPTEETEETEEQSRSVSGGKRKRGSGKNSKSTGRAPSRKKMEEDVCFICFDGGELVLCDRRGCPKAYHPSCVNRDEAFFRSKGKWNCGWHICSNCEKNAYYMCYTCTFSLCKGCIKDAVILCVRGNKGFCETCMRTVMLIEQNNHENMNHDMVFKDCFAENFEVLHLWHRVVRWPRHAIVLVSPMCFSITAVHHGGSQGQVDFDDRSSWEYLFKDYYLDLKEKLSLTFDELTQAKNPWKGSDRLPSKEESADELFDANNDRGSDSDSSYENVDLSRSKRRKGKKRTKSRSREGTSYASVDGASADESSEWASKELLEFVMHMRNGDRSILSQFDVQALLLEYIKRNKLRDPRRKSQIICDTRLQNLFGKPRVGHFEMLKLLESHFLLKEDSQTDDMQGSVLDTEISHLEGDGNSDSYVKAGKDKRRKTRKKGDERGLQTNVDDYAAIDNHNVNLIYLRRNLVEELLEDTEKFHDRVVGAFVRIRISGSGQKQDLYRLVQVVGTCKASEPYKVGKRMTDFLLEILNLNKTEIVSIDIISNQEFTEDECKRLRQSIKCGLINRLTLGDIQEKALALQAVRVNDWLETEIVRLSHLRDRASEKGRRKEYPFLIIIDYIQYIECVEKLQLLKTPEERQRRLEEIPEIHVDPKMDPSHESEEDEDEMDEKRQGENYMRPRGPAAFGRRGREIISPRSGPISSDSWSATRNYSSVNRELSRNLSNKGFSSKGDDVSIANEVLNDAQLPQGRDWGSQSSGLERQKLSSSFESGTKSNQLLSTPDCFSAALSETSAVLSSVGAGPPAMKINESEKMWHYQDPSGKVQGPFSMVQLRKWSNTGYFPADLRIWKASDKQDQSMLLTDALAGKFPTEPSMLDKTPAKAQSVIDPHYSSSYSGKSHLAVQAMEGQAGGRPSFDHNSGSHNPLCSPGQNAGGSWRSKDTMNSLASRPSLAVEVPKNLANGWGSDAGLRNEATNLPSPTPQTASGGTKMQAFENKWSPTPTPVLLAGSLLGNSLPVGPESRSSSQPGMISASKSDNNQVHVHAALPAIASGVDIQTAGVHLQSQSVSNHTSRSEGHQGWGSGTVPKPEVQTWGGAQPQRIEPNNPVTMPAQPASHGHWVDTTSVQNSASYSNGNPNGAFSTPSFPGMTTPTPTPTPTPEPWRPPSSNSQSNIAAAAPSNVPYAGWGMPGNQNINWSGPLPANVNVNWMPGQGPGPSNATPVWGAPSQGPPAANAVGWVAPGQGRSHVNANAGLVAPGQGPTVGSTNPGWGSSSGNPGTWGGEQSRNGDRFHSQGDRGTHGGDSGYGGKSWNRQSSFNGSGRGGSSRPPVGGQRGVCKFHESGHCKKGASCDFMHT</sequence>
<evidence type="ECO:0000259" key="8">
    <source>
        <dbReference type="PROSITE" id="PS50103"/>
    </source>
</evidence>
<evidence type="ECO:0000256" key="5">
    <source>
        <dbReference type="PROSITE-ProRule" id="PRU00723"/>
    </source>
</evidence>
<feature type="region of interest" description="Disordered" evidence="6">
    <location>
        <begin position="1354"/>
        <end position="1373"/>
    </location>
</feature>
<keyword evidence="4" id="KW-0238">DNA-binding</keyword>
<dbReference type="InterPro" id="IPR011011">
    <property type="entry name" value="Znf_FYVE_PHD"/>
</dbReference>
<dbReference type="InterPro" id="IPR019787">
    <property type="entry name" value="Znf_PHD-finger"/>
</dbReference>
<evidence type="ECO:0000259" key="7">
    <source>
        <dbReference type="PROSITE" id="PS50016"/>
    </source>
</evidence>
<feature type="compositionally biased region" description="Acidic residues" evidence="6">
    <location>
        <begin position="320"/>
        <end position="333"/>
    </location>
</feature>
<dbReference type="PROSITE" id="PS50829">
    <property type="entry name" value="GYF"/>
    <property type="match status" value="1"/>
</dbReference>
<dbReference type="Pfam" id="PF02201">
    <property type="entry name" value="SWIB"/>
    <property type="match status" value="1"/>
</dbReference>
<name>A0A445CDX6_ARAHY</name>
<feature type="compositionally biased region" description="Pro residues" evidence="6">
    <location>
        <begin position="1491"/>
        <end position="1503"/>
    </location>
</feature>
<evidence type="ECO:0000256" key="2">
    <source>
        <dbReference type="ARBA" id="ARBA00022771"/>
    </source>
</evidence>
<dbReference type="InterPro" id="IPR003121">
    <property type="entry name" value="SWIB_MDM2_domain"/>
</dbReference>
<feature type="region of interest" description="Disordered" evidence="6">
    <location>
        <begin position="1"/>
        <end position="33"/>
    </location>
</feature>
<evidence type="ECO:0000256" key="3">
    <source>
        <dbReference type="ARBA" id="ARBA00022833"/>
    </source>
</evidence>
<dbReference type="InterPro" id="IPR004343">
    <property type="entry name" value="Plus-3_dom"/>
</dbReference>
<dbReference type="SUPFAM" id="SSF57903">
    <property type="entry name" value="FYVE/PHD zinc finger"/>
    <property type="match status" value="1"/>
</dbReference>
<dbReference type="Gene3D" id="1.10.245.10">
    <property type="entry name" value="SWIB/MDM2 domain"/>
    <property type="match status" value="1"/>
</dbReference>
<feature type="region of interest" description="Disordered" evidence="6">
    <location>
        <begin position="1303"/>
        <end position="1326"/>
    </location>
</feature>
<feature type="compositionally biased region" description="Polar residues" evidence="6">
    <location>
        <begin position="1460"/>
        <end position="1479"/>
    </location>
</feature>
<feature type="compositionally biased region" description="Polar residues" evidence="6">
    <location>
        <begin position="1311"/>
        <end position="1326"/>
    </location>
</feature>
<feature type="compositionally biased region" description="Low complexity" evidence="6">
    <location>
        <begin position="1603"/>
        <end position="1616"/>
    </location>
</feature>
<dbReference type="Pfam" id="PF03126">
    <property type="entry name" value="Plus-3"/>
    <property type="match status" value="1"/>
</dbReference>
<feature type="compositionally biased region" description="Polar residues" evidence="6">
    <location>
        <begin position="1092"/>
        <end position="1115"/>
    </location>
</feature>
<evidence type="ECO:0000256" key="6">
    <source>
        <dbReference type="SAM" id="MobiDB-lite"/>
    </source>
</evidence>
<feature type="compositionally biased region" description="Low complexity" evidence="6">
    <location>
        <begin position="1480"/>
        <end position="1490"/>
    </location>
</feature>
<keyword evidence="13" id="KW-1185">Reference proteome</keyword>
<dbReference type="EMBL" id="SDMP01000007">
    <property type="protein sequence ID" value="RYR49125.1"/>
    <property type="molecule type" value="Genomic_DNA"/>
</dbReference>
<feature type="compositionally biased region" description="Basic and acidic residues" evidence="6">
    <location>
        <begin position="584"/>
        <end position="593"/>
    </location>
</feature>
<evidence type="ECO:0000313" key="12">
    <source>
        <dbReference type="EMBL" id="RYR49125.1"/>
    </source>
</evidence>
<dbReference type="Gene3D" id="3.30.1490.40">
    <property type="match status" value="1"/>
</dbReference>
<dbReference type="SMART" id="SM00719">
    <property type="entry name" value="Plus3"/>
    <property type="match status" value="1"/>
</dbReference>
<dbReference type="InterPro" id="IPR000571">
    <property type="entry name" value="Znf_CCCH"/>
</dbReference>
<dbReference type="InterPro" id="IPR019786">
    <property type="entry name" value="Zinc_finger_PHD-type_CS"/>
</dbReference>
<evidence type="ECO:0000259" key="10">
    <source>
        <dbReference type="PROSITE" id="PS51360"/>
    </source>
</evidence>
<dbReference type="PROSITE" id="PS51360">
    <property type="entry name" value="PLUS3"/>
    <property type="match status" value="1"/>
</dbReference>
<dbReference type="FunFam" id="3.30.40.10:FF:000303">
    <property type="entry name" value="Zinc finger CCCH domain-containing protein 19"/>
    <property type="match status" value="1"/>
</dbReference>
<evidence type="ECO:0000256" key="1">
    <source>
        <dbReference type="ARBA" id="ARBA00022723"/>
    </source>
</evidence>
<feature type="compositionally biased region" description="Low complexity" evidence="6">
    <location>
        <begin position="1651"/>
        <end position="1670"/>
    </location>
</feature>
<gene>
    <name evidence="12" type="ORF">Ahy_A07g035430</name>
</gene>
<reference evidence="12 13" key="1">
    <citation type="submission" date="2019-01" db="EMBL/GenBank/DDBJ databases">
        <title>Sequencing of cultivated peanut Arachis hypogaea provides insights into genome evolution and oil improvement.</title>
        <authorList>
            <person name="Chen X."/>
        </authorList>
    </citation>
    <scope>NUCLEOTIDE SEQUENCE [LARGE SCALE GENOMIC DNA]</scope>
    <source>
        <strain evidence="13">cv. Fuhuasheng</strain>
        <tissue evidence="12">Leaves</tissue>
    </source>
</reference>
<dbReference type="PROSITE" id="PS01359">
    <property type="entry name" value="ZF_PHD_1"/>
    <property type="match status" value="1"/>
</dbReference>
<feature type="region of interest" description="Disordered" evidence="6">
    <location>
        <begin position="748"/>
        <end position="779"/>
    </location>
</feature>